<evidence type="ECO:0000313" key="1">
    <source>
        <dbReference type="EMBL" id="GFY56594.1"/>
    </source>
</evidence>
<dbReference type="EMBL" id="BMAV01011044">
    <property type="protein sequence ID" value="GFY56594.1"/>
    <property type="molecule type" value="Genomic_DNA"/>
</dbReference>
<protein>
    <submittedName>
        <fullName evidence="1">Uncharacterized protein</fullName>
    </submittedName>
</protein>
<dbReference type="OrthoDB" id="8060424at2759"/>
<proteinExistence type="predicted"/>
<gene>
    <name evidence="1" type="ORF">TNIN_303581</name>
</gene>
<accession>A0A8X6XQ77</accession>
<keyword evidence="2" id="KW-1185">Reference proteome</keyword>
<dbReference type="Proteomes" id="UP000886998">
    <property type="component" value="Unassembled WGS sequence"/>
</dbReference>
<reference evidence="1" key="1">
    <citation type="submission" date="2020-08" db="EMBL/GenBank/DDBJ databases">
        <title>Multicomponent nature underlies the extraordinary mechanical properties of spider dragline silk.</title>
        <authorList>
            <person name="Kono N."/>
            <person name="Nakamura H."/>
            <person name="Mori M."/>
            <person name="Yoshida Y."/>
            <person name="Ohtoshi R."/>
            <person name="Malay A.D."/>
            <person name="Moran D.A.P."/>
            <person name="Tomita M."/>
            <person name="Numata K."/>
            <person name="Arakawa K."/>
        </authorList>
    </citation>
    <scope>NUCLEOTIDE SEQUENCE</scope>
</reference>
<comment type="caution">
    <text evidence="1">The sequence shown here is derived from an EMBL/GenBank/DDBJ whole genome shotgun (WGS) entry which is preliminary data.</text>
</comment>
<name>A0A8X6XQ77_9ARAC</name>
<sequence length="157" mass="17583">MNHKIGGSNFSVVNTSGEEANPYSSASQTFNTVTSIYLDLASLKNNFTEQLTDDEDGDSTPFSRESVNDAKLNIQHVQDISKAHSSIKNENNHTNIKKANLWQPKEPSSVYGTGFKLRAKFYRPYRIKTVKADDRYEVEKVGQQEGPNLTSTAVDFM</sequence>
<organism evidence="1 2">
    <name type="scientific">Trichonephila inaurata madagascariensis</name>
    <dbReference type="NCBI Taxonomy" id="2747483"/>
    <lineage>
        <taxon>Eukaryota</taxon>
        <taxon>Metazoa</taxon>
        <taxon>Ecdysozoa</taxon>
        <taxon>Arthropoda</taxon>
        <taxon>Chelicerata</taxon>
        <taxon>Arachnida</taxon>
        <taxon>Araneae</taxon>
        <taxon>Araneomorphae</taxon>
        <taxon>Entelegynae</taxon>
        <taxon>Araneoidea</taxon>
        <taxon>Nephilidae</taxon>
        <taxon>Trichonephila</taxon>
        <taxon>Trichonephila inaurata</taxon>
    </lineage>
</organism>
<evidence type="ECO:0000313" key="2">
    <source>
        <dbReference type="Proteomes" id="UP000886998"/>
    </source>
</evidence>
<dbReference type="AlphaFoldDB" id="A0A8X6XQ77"/>